<dbReference type="InterPro" id="IPR001789">
    <property type="entry name" value="Sig_transdc_resp-reg_receiver"/>
</dbReference>
<dbReference type="Proteomes" id="UP000198611">
    <property type="component" value="Unassembled WGS sequence"/>
</dbReference>
<sequence>MAHILIVEDSATEAQHLRREVEALGHEASVVANGEDGIAFVRRAPPDAVLMDVVMPGLNGFQATRELNRDPETGGVPIILVTTKDQATDRVWGLRQGAREYLNKPVEPAALAQALAGVLEDG</sequence>
<feature type="modified residue" description="4-aspartylphosphate" evidence="2">
    <location>
        <position position="52"/>
    </location>
</feature>
<evidence type="ECO:0000256" key="1">
    <source>
        <dbReference type="ARBA" id="ARBA00022553"/>
    </source>
</evidence>
<dbReference type="PANTHER" id="PTHR44591">
    <property type="entry name" value="STRESS RESPONSE REGULATOR PROTEIN 1"/>
    <property type="match status" value="1"/>
</dbReference>
<accession>A0A1I1SG65</accession>
<evidence type="ECO:0000313" key="5">
    <source>
        <dbReference type="Proteomes" id="UP000198611"/>
    </source>
</evidence>
<dbReference type="SUPFAM" id="SSF52172">
    <property type="entry name" value="CheY-like"/>
    <property type="match status" value="1"/>
</dbReference>
<dbReference type="InterPro" id="IPR050595">
    <property type="entry name" value="Bact_response_regulator"/>
</dbReference>
<gene>
    <name evidence="4" type="ORF">SAMN05660831_01686</name>
</gene>
<dbReference type="AlphaFoldDB" id="A0A1I1SG65"/>
<organism evidence="4 5">
    <name type="scientific">Thiohalospira halophila DSM 15071</name>
    <dbReference type="NCBI Taxonomy" id="1123397"/>
    <lineage>
        <taxon>Bacteria</taxon>
        <taxon>Pseudomonadati</taxon>
        <taxon>Pseudomonadota</taxon>
        <taxon>Gammaproteobacteria</taxon>
        <taxon>Thiohalospirales</taxon>
        <taxon>Thiohalospiraceae</taxon>
        <taxon>Thiohalospira</taxon>
    </lineage>
</organism>
<proteinExistence type="predicted"/>
<dbReference type="InterPro" id="IPR011006">
    <property type="entry name" value="CheY-like_superfamily"/>
</dbReference>
<keyword evidence="1 2" id="KW-0597">Phosphoprotein</keyword>
<dbReference type="OrthoDB" id="9800897at2"/>
<protein>
    <submittedName>
        <fullName evidence="4">Twitching motility two-component system response regulator PilH</fullName>
    </submittedName>
</protein>
<keyword evidence="5" id="KW-1185">Reference proteome</keyword>
<dbReference type="GO" id="GO:0000160">
    <property type="term" value="P:phosphorelay signal transduction system"/>
    <property type="evidence" value="ECO:0007669"/>
    <property type="project" value="InterPro"/>
</dbReference>
<name>A0A1I1SG65_9GAMM</name>
<dbReference type="PROSITE" id="PS50110">
    <property type="entry name" value="RESPONSE_REGULATORY"/>
    <property type="match status" value="1"/>
</dbReference>
<dbReference type="RefSeq" id="WP_093428329.1">
    <property type="nucleotide sequence ID" value="NZ_FOMJ01000005.1"/>
</dbReference>
<reference evidence="4 5" key="1">
    <citation type="submission" date="2016-10" db="EMBL/GenBank/DDBJ databases">
        <authorList>
            <person name="de Groot N.N."/>
        </authorList>
    </citation>
    <scope>NUCLEOTIDE SEQUENCE [LARGE SCALE GENOMIC DNA]</scope>
    <source>
        <strain evidence="4 5">HL3</strain>
    </source>
</reference>
<dbReference type="STRING" id="1123397.SAMN05660831_01686"/>
<evidence type="ECO:0000256" key="2">
    <source>
        <dbReference type="PROSITE-ProRule" id="PRU00169"/>
    </source>
</evidence>
<dbReference type="EMBL" id="FOMJ01000005">
    <property type="protein sequence ID" value="SFD45485.1"/>
    <property type="molecule type" value="Genomic_DNA"/>
</dbReference>
<dbReference type="Gene3D" id="3.40.50.2300">
    <property type="match status" value="1"/>
</dbReference>
<evidence type="ECO:0000313" key="4">
    <source>
        <dbReference type="EMBL" id="SFD45485.1"/>
    </source>
</evidence>
<dbReference type="PANTHER" id="PTHR44591:SF20">
    <property type="entry name" value="PROTEIN PILH"/>
    <property type="match status" value="1"/>
</dbReference>
<feature type="domain" description="Response regulatory" evidence="3">
    <location>
        <begin position="3"/>
        <end position="119"/>
    </location>
</feature>
<evidence type="ECO:0000259" key="3">
    <source>
        <dbReference type="PROSITE" id="PS50110"/>
    </source>
</evidence>
<dbReference type="SMART" id="SM00448">
    <property type="entry name" value="REC"/>
    <property type="match status" value="1"/>
</dbReference>
<dbReference type="Pfam" id="PF00072">
    <property type="entry name" value="Response_reg"/>
    <property type="match status" value="1"/>
</dbReference>